<dbReference type="PANTHER" id="PTHR11266">
    <property type="entry name" value="PEROXISOMAL MEMBRANE PROTEIN 2, PXMP2 MPV17"/>
    <property type="match status" value="1"/>
</dbReference>
<feature type="transmembrane region" description="Helical" evidence="6">
    <location>
        <begin position="52"/>
        <end position="70"/>
    </location>
</feature>
<name>A0ABP1FJ82_9CHLO</name>
<evidence type="ECO:0000256" key="3">
    <source>
        <dbReference type="ARBA" id="ARBA00022692"/>
    </source>
</evidence>
<dbReference type="InterPro" id="IPR007248">
    <property type="entry name" value="Mpv17_PMP22"/>
</dbReference>
<evidence type="ECO:0000313" key="8">
    <source>
        <dbReference type="Proteomes" id="UP001497392"/>
    </source>
</evidence>
<protein>
    <submittedName>
        <fullName evidence="7">G1050 protein</fullName>
    </submittedName>
</protein>
<proteinExistence type="inferred from homology"/>
<dbReference type="Pfam" id="PF04117">
    <property type="entry name" value="Mpv17_PMP22"/>
    <property type="match status" value="1"/>
</dbReference>
<comment type="similarity">
    <text evidence="2 6">Belongs to the peroxisomal membrane protein PXMP2/4 family.</text>
</comment>
<gene>
    <name evidence="7" type="primary">g1050</name>
    <name evidence="7" type="ORF">VP750_LOCUS913</name>
</gene>
<comment type="subcellular location">
    <subcellularLocation>
        <location evidence="1">Membrane</location>
        <topology evidence="1">Multi-pass membrane protein</topology>
    </subcellularLocation>
</comment>
<evidence type="ECO:0000256" key="2">
    <source>
        <dbReference type="ARBA" id="ARBA00006824"/>
    </source>
</evidence>
<evidence type="ECO:0000256" key="1">
    <source>
        <dbReference type="ARBA" id="ARBA00004141"/>
    </source>
</evidence>
<keyword evidence="5 6" id="KW-0472">Membrane</keyword>
<reference evidence="7 8" key="1">
    <citation type="submission" date="2024-06" db="EMBL/GenBank/DDBJ databases">
        <authorList>
            <person name="Kraege A."/>
            <person name="Thomma B."/>
        </authorList>
    </citation>
    <scope>NUCLEOTIDE SEQUENCE [LARGE SCALE GENOMIC DNA]</scope>
</reference>
<evidence type="ECO:0000256" key="6">
    <source>
        <dbReference type="RuleBase" id="RU363053"/>
    </source>
</evidence>
<sequence>MIVKLWSLYLAALQTAPLLTKCLTSAVGFILGDSIAQLIAKERYNVLRTLRFATIGFCLHAPIADTWFLFLEHNVFPNAPTSMPAVFTKMALDQLLMAPLFLVVFFFATKTLEGLPHKLPEVLREQYVKTVLAGYLLWPLAHIINFKFIPADLRILYVNCVQVGWNVVLCRMSAGKPAGRVPEPKKYYERRLPAADIEIAGDRRRSLGQKTKRAPR</sequence>
<feature type="transmembrane region" description="Helical" evidence="6">
    <location>
        <begin position="90"/>
        <end position="108"/>
    </location>
</feature>
<accession>A0ABP1FJ82</accession>
<dbReference type="Proteomes" id="UP001497392">
    <property type="component" value="Unassembled WGS sequence"/>
</dbReference>
<comment type="caution">
    <text evidence="7">The sequence shown here is derived from an EMBL/GenBank/DDBJ whole genome shotgun (WGS) entry which is preliminary data.</text>
</comment>
<keyword evidence="3 6" id="KW-0812">Transmembrane</keyword>
<evidence type="ECO:0000313" key="7">
    <source>
        <dbReference type="EMBL" id="CAL5219254.1"/>
    </source>
</evidence>
<organism evidence="7 8">
    <name type="scientific">Coccomyxa viridis</name>
    <dbReference type="NCBI Taxonomy" id="1274662"/>
    <lineage>
        <taxon>Eukaryota</taxon>
        <taxon>Viridiplantae</taxon>
        <taxon>Chlorophyta</taxon>
        <taxon>core chlorophytes</taxon>
        <taxon>Trebouxiophyceae</taxon>
        <taxon>Trebouxiophyceae incertae sedis</taxon>
        <taxon>Coccomyxaceae</taxon>
        <taxon>Coccomyxa</taxon>
    </lineage>
</organism>
<keyword evidence="4 6" id="KW-1133">Transmembrane helix</keyword>
<keyword evidence="8" id="KW-1185">Reference proteome</keyword>
<evidence type="ECO:0000256" key="4">
    <source>
        <dbReference type="ARBA" id="ARBA00022989"/>
    </source>
</evidence>
<evidence type="ECO:0000256" key="5">
    <source>
        <dbReference type="ARBA" id="ARBA00023136"/>
    </source>
</evidence>
<dbReference type="EMBL" id="CAXHTA020000002">
    <property type="protein sequence ID" value="CAL5219254.1"/>
    <property type="molecule type" value="Genomic_DNA"/>
</dbReference>
<dbReference type="PANTHER" id="PTHR11266:SF17">
    <property type="entry name" value="PROTEIN MPV17"/>
    <property type="match status" value="1"/>
</dbReference>
<feature type="transmembrane region" description="Helical" evidence="6">
    <location>
        <begin position="6"/>
        <end position="31"/>
    </location>
</feature>